<evidence type="ECO:0000256" key="4">
    <source>
        <dbReference type="ARBA" id="ARBA00022679"/>
    </source>
</evidence>
<reference evidence="12" key="1">
    <citation type="journal article" date="2019" name="Int. J. Syst. Evol. Microbiol.">
        <title>The Global Catalogue of Microorganisms (GCM) 10K type strain sequencing project: providing services to taxonomists for standard genome sequencing and annotation.</title>
        <authorList>
            <consortium name="The Broad Institute Genomics Platform"/>
            <consortium name="The Broad Institute Genome Sequencing Center for Infectious Disease"/>
            <person name="Wu L."/>
            <person name="Ma J."/>
        </authorList>
    </citation>
    <scope>NUCLEOTIDE SEQUENCE [LARGE SCALE GENOMIC DNA]</scope>
    <source>
        <strain evidence="12">CCUG 56401</strain>
    </source>
</reference>
<keyword evidence="7 9" id="KW-0472">Membrane</keyword>
<gene>
    <name evidence="11" type="ORF">ACFQ16_11055</name>
</gene>
<organism evidence="11 12">
    <name type="scientific">Saccharopolyspora rosea</name>
    <dbReference type="NCBI Taxonomy" id="524884"/>
    <lineage>
        <taxon>Bacteria</taxon>
        <taxon>Bacillati</taxon>
        <taxon>Actinomycetota</taxon>
        <taxon>Actinomycetes</taxon>
        <taxon>Pseudonocardiales</taxon>
        <taxon>Pseudonocardiaceae</taxon>
        <taxon>Saccharopolyspora</taxon>
    </lineage>
</organism>
<evidence type="ECO:0000256" key="2">
    <source>
        <dbReference type="ARBA" id="ARBA00022475"/>
    </source>
</evidence>
<keyword evidence="5 9" id="KW-0812">Transmembrane</keyword>
<dbReference type="Pfam" id="PF13231">
    <property type="entry name" value="PMT_2"/>
    <property type="match status" value="1"/>
</dbReference>
<evidence type="ECO:0000256" key="7">
    <source>
        <dbReference type="ARBA" id="ARBA00023136"/>
    </source>
</evidence>
<evidence type="ECO:0000256" key="9">
    <source>
        <dbReference type="SAM" id="Phobius"/>
    </source>
</evidence>
<dbReference type="PANTHER" id="PTHR33908:SF11">
    <property type="entry name" value="MEMBRANE PROTEIN"/>
    <property type="match status" value="1"/>
</dbReference>
<feature type="transmembrane region" description="Helical" evidence="9">
    <location>
        <begin position="30"/>
        <end position="50"/>
    </location>
</feature>
<name>A0ABW3FRL3_9PSEU</name>
<dbReference type="PANTHER" id="PTHR33908">
    <property type="entry name" value="MANNOSYLTRANSFERASE YKCB-RELATED"/>
    <property type="match status" value="1"/>
</dbReference>
<dbReference type="RefSeq" id="WP_263247853.1">
    <property type="nucleotide sequence ID" value="NZ_BAABLT010000017.1"/>
</dbReference>
<evidence type="ECO:0000256" key="6">
    <source>
        <dbReference type="ARBA" id="ARBA00022989"/>
    </source>
</evidence>
<proteinExistence type="predicted"/>
<comment type="caution">
    <text evidence="11">The sequence shown here is derived from an EMBL/GenBank/DDBJ whole genome shotgun (WGS) entry which is preliminary data.</text>
</comment>
<evidence type="ECO:0000256" key="8">
    <source>
        <dbReference type="SAM" id="MobiDB-lite"/>
    </source>
</evidence>
<dbReference type="GO" id="GO:0016757">
    <property type="term" value="F:glycosyltransferase activity"/>
    <property type="evidence" value="ECO:0007669"/>
    <property type="project" value="UniProtKB-KW"/>
</dbReference>
<protein>
    <submittedName>
        <fullName evidence="11">ArnT family glycosyltransferase</fullName>
        <ecNumber evidence="11">2.4.-.-</ecNumber>
    </submittedName>
</protein>
<keyword evidence="3 11" id="KW-0328">Glycosyltransferase</keyword>
<keyword evidence="12" id="KW-1185">Reference proteome</keyword>
<feature type="domain" description="Glycosyltransferase RgtA/B/C/D-like" evidence="10">
    <location>
        <begin position="94"/>
        <end position="236"/>
    </location>
</feature>
<feature type="region of interest" description="Disordered" evidence="8">
    <location>
        <begin position="1"/>
        <end position="21"/>
    </location>
</feature>
<accession>A0ABW3FRL3</accession>
<feature type="transmembrane region" description="Helical" evidence="9">
    <location>
        <begin position="316"/>
        <end position="333"/>
    </location>
</feature>
<evidence type="ECO:0000313" key="12">
    <source>
        <dbReference type="Proteomes" id="UP001597018"/>
    </source>
</evidence>
<comment type="subcellular location">
    <subcellularLocation>
        <location evidence="1">Cell membrane</location>
        <topology evidence="1">Multi-pass membrane protein</topology>
    </subcellularLocation>
</comment>
<feature type="transmembrane region" description="Helical" evidence="9">
    <location>
        <begin position="258"/>
        <end position="281"/>
    </location>
</feature>
<dbReference type="InterPro" id="IPR050297">
    <property type="entry name" value="LipidA_mod_glycosyltrf_83"/>
</dbReference>
<keyword evidence="4 11" id="KW-0808">Transferase</keyword>
<feature type="transmembrane region" description="Helical" evidence="9">
    <location>
        <begin position="176"/>
        <end position="206"/>
    </location>
</feature>
<feature type="transmembrane region" description="Helical" evidence="9">
    <location>
        <begin position="345"/>
        <end position="366"/>
    </location>
</feature>
<evidence type="ECO:0000256" key="1">
    <source>
        <dbReference type="ARBA" id="ARBA00004651"/>
    </source>
</evidence>
<evidence type="ECO:0000259" key="10">
    <source>
        <dbReference type="Pfam" id="PF13231"/>
    </source>
</evidence>
<dbReference type="InterPro" id="IPR038731">
    <property type="entry name" value="RgtA/B/C-like"/>
</dbReference>
<evidence type="ECO:0000256" key="3">
    <source>
        <dbReference type="ARBA" id="ARBA00022676"/>
    </source>
</evidence>
<dbReference type="Proteomes" id="UP001597018">
    <property type="component" value="Unassembled WGS sequence"/>
</dbReference>
<keyword evidence="6 9" id="KW-1133">Transmembrane helix</keyword>
<feature type="transmembrane region" description="Helical" evidence="9">
    <location>
        <begin position="218"/>
        <end position="238"/>
    </location>
</feature>
<feature type="transmembrane region" description="Helical" evidence="9">
    <location>
        <begin position="124"/>
        <end position="143"/>
    </location>
</feature>
<dbReference type="EC" id="2.4.-.-" evidence="11"/>
<feature type="transmembrane region" description="Helical" evidence="9">
    <location>
        <begin position="293"/>
        <end position="310"/>
    </location>
</feature>
<sequence>MPEPIPDATRDAERPPVTGAPLPRFARRPVLAVAGATGALLLLISARYGYVTDELYFLAAGRYHLAWGYMDQQPLVPLLAAAADAVAPGFLPLFRLPALVVTVLGVVVAALLAREFGGPRRAQVLAAAAYPLSPWILLNGHWLTAATMEPLQWSTALWLVARWIRLHRAGIHRDRLLLWAGLVVAVAVQTKFQVVVLCAALLAGVAIAGPRALLTRPALWVGAAFAVLTAVPTLAWQARHGWPALDMGTAVNRETTRLGFLPGALFYSGVVVGAVFCCYGLLRLLRAAELRAFRSLGWTAVGVALFFVAAGGRPNYLAGLYGLLFAAAATGLRRPVAARRVLWPAFLLSAVLPVAVLPVYPLSFLARHPEFPSFPRLYETGWPELVATVDRAYRSLPPQTRRRTAIVGESYYLTGALDVLGRRAGLPGAHSPHRGYWFFGAPPDDADAVLYVGSTAPLAPHFAESRRLAVVRSELVNIPQGVSVTLYRHPLQPWSQLWPRLREL</sequence>
<evidence type="ECO:0000256" key="5">
    <source>
        <dbReference type="ARBA" id="ARBA00022692"/>
    </source>
</evidence>
<evidence type="ECO:0000313" key="11">
    <source>
        <dbReference type="EMBL" id="MFD0920278.1"/>
    </source>
</evidence>
<keyword evidence="2" id="KW-1003">Cell membrane</keyword>
<dbReference type="EMBL" id="JBHTIW010000006">
    <property type="protein sequence ID" value="MFD0920278.1"/>
    <property type="molecule type" value="Genomic_DNA"/>
</dbReference>
<feature type="transmembrane region" description="Helical" evidence="9">
    <location>
        <begin position="93"/>
        <end position="112"/>
    </location>
</feature>